<keyword evidence="2" id="KW-0488">Methylation</keyword>
<name>A0A0G0BG35_9BACT</name>
<organism evidence="8 9">
    <name type="scientific">Candidatus Roizmanbacteria bacterium GW2011_GWC2_35_12</name>
    <dbReference type="NCBI Taxonomy" id="1618485"/>
    <lineage>
        <taxon>Bacteria</taxon>
        <taxon>Candidatus Roizmaniibacteriota</taxon>
    </lineage>
</organism>
<dbReference type="InterPro" id="IPR013545">
    <property type="entry name" value="T2SS_protein-GspG_C"/>
</dbReference>
<dbReference type="GO" id="GO:0015627">
    <property type="term" value="C:type II protein secretion system complex"/>
    <property type="evidence" value="ECO:0007669"/>
    <property type="project" value="InterPro"/>
</dbReference>
<dbReference type="PRINTS" id="PR00813">
    <property type="entry name" value="BCTERIALGSPG"/>
</dbReference>
<evidence type="ECO:0000256" key="4">
    <source>
        <dbReference type="ARBA" id="ARBA00022989"/>
    </source>
</evidence>
<keyword evidence="3 6" id="KW-0812">Transmembrane</keyword>
<dbReference type="GO" id="GO:0016020">
    <property type="term" value="C:membrane"/>
    <property type="evidence" value="ECO:0007669"/>
    <property type="project" value="UniProtKB-SubCell"/>
</dbReference>
<feature type="transmembrane region" description="Helical" evidence="6">
    <location>
        <begin position="6"/>
        <end position="26"/>
    </location>
</feature>
<evidence type="ECO:0000256" key="3">
    <source>
        <dbReference type="ARBA" id="ARBA00022692"/>
    </source>
</evidence>
<evidence type="ECO:0000256" key="2">
    <source>
        <dbReference type="ARBA" id="ARBA00022481"/>
    </source>
</evidence>
<evidence type="ECO:0000256" key="1">
    <source>
        <dbReference type="ARBA" id="ARBA00004167"/>
    </source>
</evidence>
<dbReference type="GO" id="GO:0015628">
    <property type="term" value="P:protein secretion by the type II secretion system"/>
    <property type="evidence" value="ECO:0007669"/>
    <property type="project" value="InterPro"/>
</dbReference>
<dbReference type="NCBIfam" id="TIGR02532">
    <property type="entry name" value="IV_pilin_GFxxxE"/>
    <property type="match status" value="1"/>
</dbReference>
<evidence type="ECO:0000256" key="6">
    <source>
        <dbReference type="SAM" id="Phobius"/>
    </source>
</evidence>
<dbReference type="SUPFAM" id="SSF54523">
    <property type="entry name" value="Pili subunits"/>
    <property type="match status" value="1"/>
</dbReference>
<dbReference type="Proteomes" id="UP000034127">
    <property type="component" value="Unassembled WGS sequence"/>
</dbReference>
<evidence type="ECO:0000256" key="5">
    <source>
        <dbReference type="ARBA" id="ARBA00023136"/>
    </source>
</evidence>
<evidence type="ECO:0000259" key="7">
    <source>
        <dbReference type="Pfam" id="PF08334"/>
    </source>
</evidence>
<dbReference type="InterPro" id="IPR045584">
    <property type="entry name" value="Pilin-like"/>
</dbReference>
<dbReference type="PANTHER" id="PTHR30093">
    <property type="entry name" value="GENERAL SECRETION PATHWAY PROTEIN G"/>
    <property type="match status" value="1"/>
</dbReference>
<comment type="caution">
    <text evidence="8">The sequence shown here is derived from an EMBL/GenBank/DDBJ whole genome shotgun (WGS) entry which is preliminary data.</text>
</comment>
<dbReference type="Gene3D" id="3.30.700.10">
    <property type="entry name" value="Glycoprotein, Type 4 Pilin"/>
    <property type="match status" value="1"/>
</dbReference>
<feature type="domain" description="Type II secretion system protein GspG C-terminal" evidence="7">
    <location>
        <begin position="27"/>
        <end position="120"/>
    </location>
</feature>
<gene>
    <name evidence="8" type="ORF">UR63_C0003G0016</name>
</gene>
<reference evidence="8 9" key="1">
    <citation type="journal article" date="2015" name="Nature">
        <title>rRNA introns, odd ribosomes, and small enigmatic genomes across a large radiation of phyla.</title>
        <authorList>
            <person name="Brown C.T."/>
            <person name="Hug L.A."/>
            <person name="Thomas B.C."/>
            <person name="Sharon I."/>
            <person name="Castelle C.J."/>
            <person name="Singh A."/>
            <person name="Wilkins M.J."/>
            <person name="Williams K.H."/>
            <person name="Banfield J.F."/>
        </authorList>
    </citation>
    <scope>NUCLEOTIDE SEQUENCE [LARGE SCALE GENOMIC DNA]</scope>
</reference>
<proteinExistence type="predicted"/>
<dbReference type="PANTHER" id="PTHR30093:SF44">
    <property type="entry name" value="TYPE II SECRETION SYSTEM CORE PROTEIN G"/>
    <property type="match status" value="1"/>
</dbReference>
<dbReference type="Pfam" id="PF07963">
    <property type="entry name" value="N_methyl"/>
    <property type="match status" value="1"/>
</dbReference>
<keyword evidence="4 6" id="KW-1133">Transmembrane helix</keyword>
<dbReference type="AlphaFoldDB" id="A0A0G0BG35"/>
<comment type="subcellular location">
    <subcellularLocation>
        <location evidence="1">Membrane</location>
        <topology evidence="1">Single-pass membrane protein</topology>
    </subcellularLocation>
</comment>
<evidence type="ECO:0000313" key="8">
    <source>
        <dbReference type="EMBL" id="KKP68403.1"/>
    </source>
</evidence>
<dbReference type="InterPro" id="IPR012902">
    <property type="entry name" value="N_methyl_site"/>
</dbReference>
<dbReference type="Pfam" id="PF08334">
    <property type="entry name" value="T2SSG"/>
    <property type="match status" value="1"/>
</dbReference>
<keyword evidence="5 6" id="KW-0472">Membrane</keyword>
<protein>
    <recommendedName>
        <fullName evidence="7">Type II secretion system protein GspG C-terminal domain-containing protein</fullName>
    </recommendedName>
</protein>
<sequence length="150" mass="16378">MKRAFTLIELLVVIAIIGSLSAMLLPNFMGARERARDSQRKSDLKQIQKALEMYKQDQSPPAFLSQGAGNSFPISAGACWSSGSCSGNIYMNKFPDDPISENQYYYSVNNSALTYTICTCLENEADPDKASDCAVCSTCTTGPCYTVKEP</sequence>
<accession>A0A0G0BG35</accession>
<dbReference type="InterPro" id="IPR000983">
    <property type="entry name" value="Bac_GSPG_pilin"/>
</dbReference>
<evidence type="ECO:0000313" key="9">
    <source>
        <dbReference type="Proteomes" id="UP000034127"/>
    </source>
</evidence>
<dbReference type="EMBL" id="LBPX01000003">
    <property type="protein sequence ID" value="KKP68403.1"/>
    <property type="molecule type" value="Genomic_DNA"/>
</dbReference>